<accession>A0A7S1HYZ3</accession>
<reference evidence="1" key="1">
    <citation type="submission" date="2021-01" db="EMBL/GenBank/DDBJ databases">
        <authorList>
            <person name="Corre E."/>
            <person name="Pelletier E."/>
            <person name="Niang G."/>
            <person name="Scheremetjew M."/>
            <person name="Finn R."/>
            <person name="Kale V."/>
            <person name="Holt S."/>
            <person name="Cochrane G."/>
            <person name="Meng A."/>
            <person name="Brown T."/>
            <person name="Cohen L."/>
        </authorList>
    </citation>
    <scope>NUCLEOTIDE SEQUENCE</scope>
    <source>
        <strain evidence="1">NIES-381</strain>
    </source>
</reference>
<protein>
    <submittedName>
        <fullName evidence="1">Uncharacterized protein</fullName>
    </submittedName>
</protein>
<evidence type="ECO:0000313" key="1">
    <source>
        <dbReference type="EMBL" id="CAD8995814.1"/>
    </source>
</evidence>
<sequence length="130" mass="14433">MDIALPFGCTLVISDASLPSQITQVVQEYSITCIGVTASVLGVLKPTTLCPPVRLIFTWSTEMPEDALAGWKQNQLCVCDLLISTDHWLCLYSFREKAQVPHVGWALPLATLTLSRFCPARQPPWLMSRN</sequence>
<dbReference type="InterPro" id="IPR042099">
    <property type="entry name" value="ANL_N_sf"/>
</dbReference>
<dbReference type="SUPFAM" id="SSF56801">
    <property type="entry name" value="Acetyl-CoA synthetase-like"/>
    <property type="match status" value="1"/>
</dbReference>
<name>A0A7S1HYZ3_9EUGL</name>
<dbReference type="EMBL" id="HBGA01017760">
    <property type="protein sequence ID" value="CAD8995814.1"/>
    <property type="molecule type" value="Transcribed_RNA"/>
</dbReference>
<gene>
    <name evidence="1" type="ORF">EGYM00392_LOCUS6871</name>
</gene>
<dbReference type="Gene3D" id="3.40.50.12780">
    <property type="entry name" value="N-terminal domain of ligase-like"/>
    <property type="match status" value="1"/>
</dbReference>
<proteinExistence type="predicted"/>
<organism evidence="1">
    <name type="scientific">Eutreptiella gymnastica</name>
    <dbReference type="NCBI Taxonomy" id="73025"/>
    <lineage>
        <taxon>Eukaryota</taxon>
        <taxon>Discoba</taxon>
        <taxon>Euglenozoa</taxon>
        <taxon>Euglenida</taxon>
        <taxon>Spirocuta</taxon>
        <taxon>Euglenophyceae</taxon>
        <taxon>Eutreptiales</taxon>
        <taxon>Eutreptiaceae</taxon>
        <taxon>Eutreptiella</taxon>
    </lineage>
</organism>
<dbReference type="AlphaFoldDB" id="A0A7S1HYZ3"/>